<reference evidence="1 2" key="1">
    <citation type="journal article" date="2018" name="Sci. Rep.">
        <title>A novel species of the marine cyanobacterium Acaryochloris with a unique pigment content and lifestyle.</title>
        <authorList>
            <person name="Partensky F."/>
            <person name="Six C."/>
            <person name="Ratin M."/>
            <person name="Garczarek L."/>
            <person name="Vaulot D."/>
            <person name="Probert I."/>
            <person name="Calteau A."/>
            <person name="Gourvil P."/>
            <person name="Marie D."/>
            <person name="Grebert T."/>
            <person name="Bouchier C."/>
            <person name="Le Panse S."/>
            <person name="Gachenot M."/>
            <person name="Rodriguez F."/>
            <person name="Garrido J.L."/>
        </authorList>
    </citation>
    <scope>NUCLEOTIDE SEQUENCE [LARGE SCALE GENOMIC DNA]</scope>
    <source>
        <strain evidence="1 2">RCC1774</strain>
    </source>
</reference>
<gene>
    <name evidence="1" type="ORF">C1752_02178</name>
</gene>
<dbReference type="AlphaFoldDB" id="A0A2W1JJF2"/>
<comment type="caution">
    <text evidence="1">The sequence shown here is derived from an EMBL/GenBank/DDBJ whole genome shotgun (WGS) entry which is preliminary data.</text>
</comment>
<dbReference type="EMBL" id="PQWO01000006">
    <property type="protein sequence ID" value="PZD73366.1"/>
    <property type="molecule type" value="Genomic_DNA"/>
</dbReference>
<keyword evidence="2" id="KW-1185">Reference proteome</keyword>
<dbReference type="Pfam" id="PF13711">
    <property type="entry name" value="DUF4160"/>
    <property type="match status" value="1"/>
</dbReference>
<dbReference type="Proteomes" id="UP000248857">
    <property type="component" value="Unassembled WGS sequence"/>
</dbReference>
<sequence>MGLLSKCIFAITTHHTSMCSLGKDEAIISINTLGVIEGKLPPRIMGMVSEWASMHQDELLADWEKSKNLEPLEKIAPLP</sequence>
<organism evidence="1 2">
    <name type="scientific">Acaryochloris thomasi RCC1774</name>
    <dbReference type="NCBI Taxonomy" id="1764569"/>
    <lineage>
        <taxon>Bacteria</taxon>
        <taxon>Bacillati</taxon>
        <taxon>Cyanobacteriota</taxon>
        <taxon>Cyanophyceae</taxon>
        <taxon>Acaryochloridales</taxon>
        <taxon>Acaryochloridaceae</taxon>
        <taxon>Acaryochloris</taxon>
        <taxon>Acaryochloris thomasi</taxon>
    </lineage>
</organism>
<evidence type="ECO:0000313" key="2">
    <source>
        <dbReference type="Proteomes" id="UP000248857"/>
    </source>
</evidence>
<evidence type="ECO:0008006" key="3">
    <source>
        <dbReference type="Google" id="ProtNLM"/>
    </source>
</evidence>
<evidence type="ECO:0000313" key="1">
    <source>
        <dbReference type="EMBL" id="PZD73366.1"/>
    </source>
</evidence>
<proteinExistence type="predicted"/>
<accession>A0A2W1JJF2</accession>
<dbReference type="InterPro" id="IPR025427">
    <property type="entry name" value="DUF4160"/>
</dbReference>
<name>A0A2W1JJF2_9CYAN</name>
<protein>
    <recommendedName>
        <fullName evidence="3">Transcriptional regulator</fullName>
    </recommendedName>
</protein>